<dbReference type="CDD" id="cd02181">
    <property type="entry name" value="GH16_fungal_Lam16A_glucanase"/>
    <property type="match status" value="1"/>
</dbReference>
<dbReference type="Gene3D" id="2.60.120.200">
    <property type="match status" value="1"/>
</dbReference>
<sequence length="528" mass="54848">MLFSTLLTAAALTRLSIAGYVLEDDYSSANFFSMFDFFTSEDPTNGFVKYVDSSTASSSNLTSTPNGNVYMGVDHTNETPNGRPSVRLTSKASYDSGLVILDLAHMPAGCGTWPAFWMVGPSWPSNGEIDIIEGVNEQASNAMTLHTGPGCAITNGGGFSGSISTDNCDVNAEGQSKNSGCQIVDQSTVSYGAGLNNNGGGVFATEWTSSAINIYFFPRGAVPSDINSSPDPSGWGEPSATFKGACDIATTFKSQQIVFDTTFCGDWAGAVWSSGSCASKADSCNSFVQNNPSSFSEAYWSINSLKVFQQSADKPMDSLSISKSQSSAIASTIVASTSDLVPSLSIPSLSLGFPTPSKTKTTFAISTKASTIAPFPTLSSDSSHGVFPTPSGLFATGTGTIAPFPFPNQNATNNTFPTASGSKSKSTVTQTITLTETVNPGDAVTTSTALGVASSALSAASSAAVTSAPASVGAPVGNPNNPMAYSRLHHNHGQTFSKRGESEVKSEKAARRRARHLAQLKEKRHGSS</sequence>
<organism evidence="9 10">
    <name type="scientific">Lophium mytilinum</name>
    <dbReference type="NCBI Taxonomy" id="390894"/>
    <lineage>
        <taxon>Eukaryota</taxon>
        <taxon>Fungi</taxon>
        <taxon>Dikarya</taxon>
        <taxon>Ascomycota</taxon>
        <taxon>Pezizomycotina</taxon>
        <taxon>Dothideomycetes</taxon>
        <taxon>Pleosporomycetidae</taxon>
        <taxon>Mytilinidiales</taxon>
        <taxon>Mytilinidiaceae</taxon>
        <taxon>Lophium</taxon>
    </lineage>
</organism>
<dbReference type="OrthoDB" id="192832at2759"/>
<evidence type="ECO:0000256" key="6">
    <source>
        <dbReference type="SAM" id="MobiDB-lite"/>
    </source>
</evidence>
<dbReference type="Pfam" id="PF26113">
    <property type="entry name" value="GH16_XgeA"/>
    <property type="match status" value="1"/>
</dbReference>
<dbReference type="GO" id="GO:0009251">
    <property type="term" value="P:glucan catabolic process"/>
    <property type="evidence" value="ECO:0007669"/>
    <property type="project" value="TreeGrafter"/>
</dbReference>
<dbReference type="AlphaFoldDB" id="A0A6A6R0Y2"/>
<keyword evidence="4" id="KW-0378">Hydrolase</keyword>
<dbReference type="FunFam" id="2.60.120.200:FF:000114">
    <property type="entry name" value="Probable endo-1,3(4)-beta-glucanase NFIA_089530"/>
    <property type="match status" value="1"/>
</dbReference>
<dbReference type="EC" id="3.2.1.6" evidence="3"/>
<feature type="region of interest" description="Disordered" evidence="6">
    <location>
        <begin position="469"/>
        <end position="528"/>
    </location>
</feature>
<keyword evidence="7" id="KW-0732">Signal</keyword>
<reference evidence="9" key="1">
    <citation type="journal article" date="2020" name="Stud. Mycol.">
        <title>101 Dothideomycetes genomes: a test case for predicting lifestyles and emergence of pathogens.</title>
        <authorList>
            <person name="Haridas S."/>
            <person name="Albert R."/>
            <person name="Binder M."/>
            <person name="Bloem J."/>
            <person name="Labutti K."/>
            <person name="Salamov A."/>
            <person name="Andreopoulos B."/>
            <person name="Baker S."/>
            <person name="Barry K."/>
            <person name="Bills G."/>
            <person name="Bluhm B."/>
            <person name="Cannon C."/>
            <person name="Castanera R."/>
            <person name="Culley D."/>
            <person name="Daum C."/>
            <person name="Ezra D."/>
            <person name="Gonzalez J."/>
            <person name="Henrissat B."/>
            <person name="Kuo A."/>
            <person name="Liang C."/>
            <person name="Lipzen A."/>
            <person name="Lutzoni F."/>
            <person name="Magnuson J."/>
            <person name="Mondo S."/>
            <person name="Nolan M."/>
            <person name="Ohm R."/>
            <person name="Pangilinan J."/>
            <person name="Park H.-J."/>
            <person name="Ramirez L."/>
            <person name="Alfaro M."/>
            <person name="Sun H."/>
            <person name="Tritt A."/>
            <person name="Yoshinaga Y."/>
            <person name="Zwiers L.-H."/>
            <person name="Turgeon B."/>
            <person name="Goodwin S."/>
            <person name="Spatafora J."/>
            <person name="Crous P."/>
            <person name="Grigoriev I."/>
        </authorList>
    </citation>
    <scope>NUCLEOTIDE SEQUENCE</scope>
    <source>
        <strain evidence="9">CBS 269.34</strain>
    </source>
</reference>
<proteinExistence type="inferred from homology"/>
<feature type="compositionally biased region" description="Basic and acidic residues" evidence="6">
    <location>
        <begin position="498"/>
        <end position="509"/>
    </location>
</feature>
<evidence type="ECO:0000256" key="7">
    <source>
        <dbReference type="SAM" id="SignalP"/>
    </source>
</evidence>
<feature type="domain" description="GH16" evidence="8">
    <location>
        <begin position="15"/>
        <end position="276"/>
    </location>
</feature>
<feature type="chain" id="PRO_5025647150" description="endo-1,3(4)-beta-glucanase" evidence="7">
    <location>
        <begin position="19"/>
        <end position="528"/>
    </location>
</feature>
<dbReference type="PANTHER" id="PTHR10963">
    <property type="entry name" value="GLYCOSYL HYDROLASE-RELATED"/>
    <property type="match status" value="1"/>
</dbReference>
<evidence type="ECO:0000256" key="2">
    <source>
        <dbReference type="ARBA" id="ARBA00006865"/>
    </source>
</evidence>
<gene>
    <name evidence="9" type="ORF">BU16DRAFT_579358</name>
</gene>
<dbReference type="InterPro" id="IPR000757">
    <property type="entry name" value="Beta-glucanase-like"/>
</dbReference>
<feature type="signal peptide" evidence="7">
    <location>
        <begin position="1"/>
        <end position="18"/>
    </location>
</feature>
<accession>A0A6A6R0Y2</accession>
<dbReference type="InterPro" id="IPR050546">
    <property type="entry name" value="Glycosyl_Hydrlase_16"/>
</dbReference>
<dbReference type="Proteomes" id="UP000799750">
    <property type="component" value="Unassembled WGS sequence"/>
</dbReference>
<keyword evidence="5" id="KW-0326">Glycosidase</keyword>
<comment type="catalytic activity">
    <reaction evidence="1">
        <text>Endohydrolysis of (1-&gt;3)- or (1-&gt;4)-linkages in beta-D-glucans when the glucose residue whose reducing group is involved in the linkage to be hydrolyzed is itself substituted at C-3.</text>
        <dbReference type="EC" id="3.2.1.6"/>
    </reaction>
</comment>
<evidence type="ECO:0000256" key="5">
    <source>
        <dbReference type="ARBA" id="ARBA00023295"/>
    </source>
</evidence>
<comment type="similarity">
    <text evidence="2">Belongs to the glycosyl hydrolase 16 family.</text>
</comment>
<evidence type="ECO:0000313" key="9">
    <source>
        <dbReference type="EMBL" id="KAF2498179.1"/>
    </source>
</evidence>
<evidence type="ECO:0000256" key="4">
    <source>
        <dbReference type="ARBA" id="ARBA00022801"/>
    </source>
</evidence>
<protein>
    <recommendedName>
        <fullName evidence="3">endo-1,3(4)-beta-glucanase</fullName>
        <ecNumber evidence="3">3.2.1.6</ecNumber>
    </recommendedName>
</protein>
<dbReference type="PANTHER" id="PTHR10963:SF24">
    <property type="entry name" value="GLYCOSIDASE C21B10.07-RELATED"/>
    <property type="match status" value="1"/>
</dbReference>
<dbReference type="SUPFAM" id="SSF49899">
    <property type="entry name" value="Concanavalin A-like lectins/glucanases"/>
    <property type="match status" value="1"/>
</dbReference>
<dbReference type="PROSITE" id="PS51762">
    <property type="entry name" value="GH16_2"/>
    <property type="match status" value="1"/>
</dbReference>
<feature type="region of interest" description="Disordered" evidence="6">
    <location>
        <begin position="56"/>
        <end position="87"/>
    </location>
</feature>
<evidence type="ECO:0000256" key="3">
    <source>
        <dbReference type="ARBA" id="ARBA00012599"/>
    </source>
</evidence>
<feature type="compositionally biased region" description="Polar residues" evidence="6">
    <location>
        <begin position="78"/>
        <end position="87"/>
    </location>
</feature>
<evidence type="ECO:0000256" key="1">
    <source>
        <dbReference type="ARBA" id="ARBA00000124"/>
    </source>
</evidence>
<evidence type="ECO:0000313" key="10">
    <source>
        <dbReference type="Proteomes" id="UP000799750"/>
    </source>
</evidence>
<dbReference type="EMBL" id="MU004185">
    <property type="protein sequence ID" value="KAF2498179.1"/>
    <property type="molecule type" value="Genomic_DNA"/>
</dbReference>
<feature type="compositionally biased region" description="Basic residues" evidence="6">
    <location>
        <begin position="510"/>
        <end position="528"/>
    </location>
</feature>
<evidence type="ECO:0000259" key="8">
    <source>
        <dbReference type="PROSITE" id="PS51762"/>
    </source>
</evidence>
<keyword evidence="10" id="KW-1185">Reference proteome</keyword>
<dbReference type="GO" id="GO:0052861">
    <property type="term" value="F:endo-1,3(4)-beta-glucanase activity"/>
    <property type="evidence" value="ECO:0007669"/>
    <property type="project" value="UniProtKB-EC"/>
</dbReference>
<dbReference type="InterPro" id="IPR013320">
    <property type="entry name" value="ConA-like_dom_sf"/>
</dbReference>
<name>A0A6A6R0Y2_9PEZI</name>